<dbReference type="AlphaFoldDB" id="A0A0S4ISS1"/>
<feature type="region of interest" description="Disordered" evidence="1">
    <location>
        <begin position="396"/>
        <end position="417"/>
    </location>
</feature>
<feature type="transmembrane region" description="Helical" evidence="2">
    <location>
        <begin position="683"/>
        <end position="706"/>
    </location>
</feature>
<dbReference type="EMBL" id="CYKH01000380">
    <property type="protein sequence ID" value="CUF68030.1"/>
    <property type="molecule type" value="Genomic_DNA"/>
</dbReference>
<keyword evidence="2" id="KW-0472">Membrane</keyword>
<evidence type="ECO:0000256" key="1">
    <source>
        <dbReference type="SAM" id="MobiDB-lite"/>
    </source>
</evidence>
<keyword evidence="2" id="KW-1133">Transmembrane helix</keyword>
<feature type="transmembrane region" description="Helical" evidence="2">
    <location>
        <begin position="136"/>
        <end position="161"/>
    </location>
</feature>
<protein>
    <submittedName>
        <fullName evidence="3">Transmembrane protein, putative</fullName>
    </submittedName>
</protein>
<dbReference type="VEuPathDB" id="TriTrypDB:BSAL_64820"/>
<reference evidence="4" key="1">
    <citation type="submission" date="2015-09" db="EMBL/GenBank/DDBJ databases">
        <authorList>
            <consortium name="Pathogen Informatics"/>
        </authorList>
    </citation>
    <scope>NUCLEOTIDE SEQUENCE [LARGE SCALE GENOMIC DNA]</scope>
    <source>
        <strain evidence="4">Lake Konstanz</strain>
    </source>
</reference>
<accession>A0A0S4ISS1</accession>
<feature type="transmembrane region" description="Helical" evidence="2">
    <location>
        <begin position="857"/>
        <end position="881"/>
    </location>
</feature>
<feature type="transmembrane region" description="Helical" evidence="2">
    <location>
        <begin position="563"/>
        <end position="582"/>
    </location>
</feature>
<feature type="transmembrane region" description="Helical" evidence="2">
    <location>
        <begin position="57"/>
        <end position="76"/>
    </location>
</feature>
<keyword evidence="2 3" id="KW-0812">Transmembrane</keyword>
<feature type="transmembrane region" description="Helical" evidence="2">
    <location>
        <begin position="97"/>
        <end position="116"/>
    </location>
</feature>
<keyword evidence="4" id="KW-1185">Reference proteome</keyword>
<name>A0A0S4ISS1_BODSA</name>
<feature type="transmembrane region" description="Helical" evidence="2">
    <location>
        <begin position="594"/>
        <end position="620"/>
    </location>
</feature>
<evidence type="ECO:0000313" key="3">
    <source>
        <dbReference type="EMBL" id="CUF68030.1"/>
    </source>
</evidence>
<evidence type="ECO:0000313" key="4">
    <source>
        <dbReference type="Proteomes" id="UP000051952"/>
    </source>
</evidence>
<feature type="transmembrane region" description="Helical" evidence="2">
    <location>
        <begin position="718"/>
        <end position="737"/>
    </location>
</feature>
<proteinExistence type="predicted"/>
<gene>
    <name evidence="3" type="ORF">BSAL_64820</name>
</gene>
<evidence type="ECO:0000256" key="2">
    <source>
        <dbReference type="SAM" id="Phobius"/>
    </source>
</evidence>
<dbReference type="Proteomes" id="UP000051952">
    <property type="component" value="Unassembled WGS sequence"/>
</dbReference>
<organism evidence="3 4">
    <name type="scientific">Bodo saltans</name>
    <name type="common">Flagellated protozoan</name>
    <dbReference type="NCBI Taxonomy" id="75058"/>
    <lineage>
        <taxon>Eukaryota</taxon>
        <taxon>Discoba</taxon>
        <taxon>Euglenozoa</taxon>
        <taxon>Kinetoplastea</taxon>
        <taxon>Metakinetoplastina</taxon>
        <taxon>Eubodonida</taxon>
        <taxon>Bodonidae</taxon>
        <taxon>Bodo</taxon>
    </lineage>
</organism>
<sequence length="888" mass="98827">MLHWSEWAGDETPRSNDLTLYGHNNNSSGDNNPIGDVDYDHHRADVSKEALEEQMSTGIYIVDGLITMLFFPLRFPKLLGVDKRKAKSFFFPLGHKLTCVPAMSLMMWLCAFGIGAQLYHSVYDVRDLRTLANVPYIVSIGDAIVAITMFGGVASVVAAAVSHHPRFVRWSQEATTIFESVPFSLGPMNPSFVRFNKTMDELELNELTPLHDLNAVPGPSVAPIGGGGANLNSSLNEHRSVGNPLPSVFLDGNGSLIAKNNGPGGVQEMLNGNFDPPPEPLAATVRLNENNLYDNPNSYVRTMQIPVLPRRGISEFQTLDDPIPRRYIPFTHILMDEVPPLKDETMHFVYDGAEWFEPQRQNRLQLDRSLALFREVWTQQQKEELDAQLERRRQRLEGAPAAPSARDALAEAEGADPEADADLTAAHFAVINADSAEWKPSDLFKFTLGDRILRNSDLLHLEVSFDGETAVQPGETFVVSNRMWHENCALYCVEGASDTHQWQAIEALFDCVEETGRLRKIDKAITSENMLLAMSGRDILRRTDTYNNGNVAASETSIFLEPWIVAVYGVCATLLSFVPTIIRALQGGGLYAEASLANVIIVLGSIVLFAMCTTSLMVFLTTTRRSVANYDDCVDSFTEVTLGSSSNKWYPVLNWFETVNIRTWFHLRQHILTTYEVHYNSRLAACFTILLLVSSWTWFVVVYAFTYPNRQRPTADGWIFQVSVVCFPILVELLRIFDHAASVNEFSQSHRALLAQIQVALDEELMLVGARTVNKNPALQQALLTTMTQTSVSQSTGSSAAAAAAKIQGLSNVTIANRNNDFQFILDSKLLLDDVHFAVQHHLAPLRPFGLTVNRHLVQYIVITLIINIVGTAMVLAGFVLNPSRWHV</sequence>